<dbReference type="InterPro" id="IPR029069">
    <property type="entry name" value="HotDog_dom_sf"/>
</dbReference>
<dbReference type="PANTHER" id="PTHR28152">
    <property type="entry name" value="HYDROXYACYL-THIOESTER DEHYDRATASE TYPE 2, MITOCHONDRIAL"/>
    <property type="match status" value="1"/>
</dbReference>
<dbReference type="InterPro" id="IPR052741">
    <property type="entry name" value="Mitochondrial_HTD2"/>
</dbReference>
<accession>A0A975JGA1</accession>
<evidence type="ECO:0000259" key="1">
    <source>
        <dbReference type="Pfam" id="PF13452"/>
    </source>
</evidence>
<dbReference type="AlphaFoldDB" id="A0A975JGA1"/>
<keyword evidence="3" id="KW-1185">Reference proteome</keyword>
<name>A0A975JGA1_9RHOB</name>
<protein>
    <submittedName>
        <fullName evidence="2">MaoC family dehydratase N-terminal domain-containing protein</fullName>
    </submittedName>
</protein>
<feature type="domain" description="FAS1-like dehydratase" evidence="1">
    <location>
        <begin position="48"/>
        <end position="107"/>
    </location>
</feature>
<dbReference type="Gene3D" id="3.10.129.10">
    <property type="entry name" value="Hotdog Thioesterase"/>
    <property type="match status" value="2"/>
</dbReference>
<gene>
    <name evidence="2" type="ORF">KDD17_01275</name>
</gene>
<evidence type="ECO:0000313" key="2">
    <source>
        <dbReference type="EMBL" id="QUJ77918.1"/>
    </source>
</evidence>
<proteinExistence type="predicted"/>
<dbReference type="PANTHER" id="PTHR28152:SF1">
    <property type="entry name" value="HYDROXYACYL-THIOESTER DEHYDRATASE TYPE 2, MITOCHONDRIAL"/>
    <property type="match status" value="1"/>
</dbReference>
<reference evidence="2" key="1">
    <citation type="submission" date="2021-04" db="EMBL/GenBank/DDBJ databases">
        <title>Complete genome sequence for Sulfitobacter sp. strain JK7-1.</title>
        <authorList>
            <person name="Park S.-J."/>
        </authorList>
    </citation>
    <scope>NUCLEOTIDE SEQUENCE</scope>
    <source>
        <strain evidence="2">JK7-1</strain>
    </source>
</reference>
<evidence type="ECO:0000313" key="3">
    <source>
        <dbReference type="Proteomes" id="UP000683291"/>
    </source>
</evidence>
<dbReference type="Proteomes" id="UP000683291">
    <property type="component" value="Chromosome 1"/>
</dbReference>
<sequence>MQMTLDRDATLDDGMALPALWHWLYFLETAPLSGLGRDGHPAKGGFLPPVALPRRMWAGGRLGFMRPLVLGEEARKISTIRAVTPKNGRSGPLCFVTVRHEIAGPDGPALWEEHDIVYRADPAPGPPAATPTDPVGADWETTRQIVPSEVMLFRYSALTFNGHRIHYDRDYATGVEGHAGLVVHGPLIATLLADLATSRRGDRMRAFSFRAVAPVFDTAPFTLHARGDGPREELAAATAEGRIAMRATATF</sequence>
<dbReference type="GO" id="GO:0019171">
    <property type="term" value="F:(3R)-hydroxyacyl-[acyl-carrier-protein] dehydratase activity"/>
    <property type="evidence" value="ECO:0007669"/>
    <property type="project" value="TreeGrafter"/>
</dbReference>
<dbReference type="SUPFAM" id="SSF54637">
    <property type="entry name" value="Thioesterase/thiol ester dehydrase-isomerase"/>
    <property type="match status" value="1"/>
</dbReference>
<dbReference type="InterPro" id="IPR039569">
    <property type="entry name" value="FAS1-like_DH_region"/>
</dbReference>
<organism evidence="2 3">
    <name type="scientific">Sulfitobacter albidus</name>
    <dbReference type="NCBI Taxonomy" id="2829501"/>
    <lineage>
        <taxon>Bacteria</taxon>
        <taxon>Pseudomonadati</taxon>
        <taxon>Pseudomonadota</taxon>
        <taxon>Alphaproteobacteria</taxon>
        <taxon>Rhodobacterales</taxon>
        <taxon>Roseobacteraceae</taxon>
        <taxon>Sulfitobacter</taxon>
    </lineage>
</organism>
<dbReference type="EMBL" id="CP073581">
    <property type="protein sequence ID" value="QUJ77918.1"/>
    <property type="molecule type" value="Genomic_DNA"/>
</dbReference>
<dbReference type="Pfam" id="PF13452">
    <property type="entry name" value="FAS1_DH_region"/>
    <property type="match status" value="1"/>
</dbReference>
<dbReference type="KEGG" id="sual:KDD17_01275"/>